<accession>A0A162JMK3</accession>
<dbReference type="Proteomes" id="UP000076744">
    <property type="component" value="Unassembled WGS sequence"/>
</dbReference>
<dbReference type="OrthoDB" id="4368437at2759"/>
<dbReference type="STRING" id="1081104.A0A162JMK3"/>
<feature type="transmembrane region" description="Helical" evidence="1">
    <location>
        <begin position="27"/>
        <end position="56"/>
    </location>
</feature>
<organism evidence="2 3">
    <name type="scientific">Cordyceps fumosorosea (strain ARSEF 2679)</name>
    <name type="common">Isaria fumosorosea</name>
    <dbReference type="NCBI Taxonomy" id="1081104"/>
    <lineage>
        <taxon>Eukaryota</taxon>
        <taxon>Fungi</taxon>
        <taxon>Dikarya</taxon>
        <taxon>Ascomycota</taxon>
        <taxon>Pezizomycotina</taxon>
        <taxon>Sordariomycetes</taxon>
        <taxon>Hypocreomycetidae</taxon>
        <taxon>Hypocreales</taxon>
        <taxon>Cordycipitaceae</taxon>
        <taxon>Cordyceps</taxon>
    </lineage>
</organism>
<evidence type="ECO:0000313" key="2">
    <source>
        <dbReference type="EMBL" id="OAA46418.1"/>
    </source>
</evidence>
<keyword evidence="1" id="KW-1133">Transmembrane helix</keyword>
<keyword evidence="1" id="KW-0812">Transmembrane</keyword>
<feature type="transmembrane region" description="Helical" evidence="1">
    <location>
        <begin position="84"/>
        <end position="108"/>
    </location>
</feature>
<dbReference type="AlphaFoldDB" id="A0A162JMK3"/>
<evidence type="ECO:0000256" key="1">
    <source>
        <dbReference type="SAM" id="Phobius"/>
    </source>
</evidence>
<dbReference type="GeneID" id="30025843"/>
<evidence type="ECO:0000313" key="3">
    <source>
        <dbReference type="Proteomes" id="UP000076744"/>
    </source>
</evidence>
<sequence length="134" mass="14256">MAQQSVANMQRANDIGQNIDDEQKKNFIILFLTAILFFIPFVGEIAGTIGVLAGVARIITLVGELGAVGLDIYSLVDSKGKDPFAIAGILLAPLALYDVAAVAAAAALRRGMKERQITSIGNEAKQTLDKIDRI</sequence>
<keyword evidence="1" id="KW-0472">Membrane</keyword>
<gene>
    <name evidence="2" type="ORF">ISF_09551</name>
</gene>
<comment type="caution">
    <text evidence="2">The sequence shown here is derived from an EMBL/GenBank/DDBJ whole genome shotgun (WGS) entry which is preliminary data.</text>
</comment>
<name>A0A162JMK3_CORFA</name>
<keyword evidence="3" id="KW-1185">Reference proteome</keyword>
<dbReference type="EMBL" id="AZHB01000054">
    <property type="protein sequence ID" value="OAA46418.1"/>
    <property type="molecule type" value="Genomic_DNA"/>
</dbReference>
<reference evidence="2 3" key="1">
    <citation type="journal article" date="2016" name="Genome Biol. Evol.">
        <title>Divergent and convergent evolution of fungal pathogenicity.</title>
        <authorList>
            <person name="Shang Y."/>
            <person name="Xiao G."/>
            <person name="Zheng P."/>
            <person name="Cen K."/>
            <person name="Zhan S."/>
            <person name="Wang C."/>
        </authorList>
    </citation>
    <scope>NUCLEOTIDE SEQUENCE [LARGE SCALE GENOMIC DNA]</scope>
    <source>
        <strain evidence="2 3">ARSEF 2679</strain>
    </source>
</reference>
<protein>
    <submittedName>
        <fullName evidence="2">Uncharacterized protein</fullName>
    </submittedName>
</protein>
<proteinExistence type="predicted"/>
<dbReference type="RefSeq" id="XP_018699662.1">
    <property type="nucleotide sequence ID" value="XM_018853152.1"/>
</dbReference>